<evidence type="ECO:0000256" key="6">
    <source>
        <dbReference type="ARBA" id="ARBA00022960"/>
    </source>
</evidence>
<dbReference type="SUPFAM" id="SSF63418">
    <property type="entry name" value="MurE/MurF N-terminal domain"/>
    <property type="match status" value="1"/>
</dbReference>
<dbReference type="Gene3D" id="3.90.190.20">
    <property type="entry name" value="Mur ligase, C-terminal domain"/>
    <property type="match status" value="1"/>
</dbReference>
<feature type="domain" description="Mur ligase central" evidence="14">
    <location>
        <begin position="120"/>
        <end position="316"/>
    </location>
</feature>
<name>A0ABT1Z7A4_9ACTN</name>
<dbReference type="InterPro" id="IPR035911">
    <property type="entry name" value="MurE/MurF_N"/>
</dbReference>
<dbReference type="InterPro" id="IPR036615">
    <property type="entry name" value="Mur_ligase_C_dom_sf"/>
</dbReference>
<dbReference type="PANTHER" id="PTHR43024:SF1">
    <property type="entry name" value="UDP-N-ACETYLMURAMOYL-TRIPEPTIDE--D-ALANYL-D-ALANINE LIGASE"/>
    <property type="match status" value="1"/>
</dbReference>
<evidence type="ECO:0000313" key="15">
    <source>
        <dbReference type="EMBL" id="MCR9036062.1"/>
    </source>
</evidence>
<keyword evidence="1 10" id="KW-0963">Cytoplasm</keyword>
<evidence type="ECO:0000256" key="2">
    <source>
        <dbReference type="ARBA" id="ARBA00022598"/>
    </source>
</evidence>
<dbReference type="EMBL" id="JANSKA010000002">
    <property type="protein sequence ID" value="MCR9036062.1"/>
    <property type="molecule type" value="Genomic_DNA"/>
</dbReference>
<comment type="pathway">
    <text evidence="10 11">Cell wall biogenesis; peptidoglycan biosynthesis.</text>
</comment>
<evidence type="ECO:0000256" key="10">
    <source>
        <dbReference type="HAMAP-Rule" id="MF_02019"/>
    </source>
</evidence>
<keyword evidence="7 10" id="KW-0573">Peptidoglycan synthesis</keyword>
<dbReference type="RefSeq" id="WP_117651484.1">
    <property type="nucleotide sequence ID" value="NZ_JANSKA010000002.1"/>
</dbReference>
<dbReference type="InterPro" id="IPR051046">
    <property type="entry name" value="MurCDEF_CellWall_CoF430Synth"/>
</dbReference>
<evidence type="ECO:0000256" key="4">
    <source>
        <dbReference type="ARBA" id="ARBA00022741"/>
    </source>
</evidence>
<evidence type="ECO:0000256" key="1">
    <source>
        <dbReference type="ARBA" id="ARBA00022490"/>
    </source>
</evidence>
<comment type="caution">
    <text evidence="15">The sequence shown here is derived from an EMBL/GenBank/DDBJ whole genome shotgun (WGS) entry which is preliminary data.</text>
</comment>
<dbReference type="InterPro" id="IPR004101">
    <property type="entry name" value="Mur_ligase_C"/>
</dbReference>
<keyword evidence="4 10" id="KW-0547">Nucleotide-binding</keyword>
<comment type="similarity">
    <text evidence="10">Belongs to the MurCDEF family. MurF subfamily.</text>
</comment>
<keyword evidence="2 10" id="KW-0436">Ligase</keyword>
<dbReference type="PANTHER" id="PTHR43024">
    <property type="entry name" value="UDP-N-ACETYLMURAMOYL-TRIPEPTIDE--D-ALANYL-D-ALANINE LIGASE"/>
    <property type="match status" value="1"/>
</dbReference>
<dbReference type="EC" id="6.3.2.10" evidence="10 11"/>
<keyword evidence="8 10" id="KW-0131">Cell cycle</keyword>
<comment type="function">
    <text evidence="10 11">Involved in cell wall formation. Catalyzes the final step in the synthesis of UDP-N-acetylmuramoyl-pentapeptide, the precursor of murein.</text>
</comment>
<dbReference type="Pfam" id="PF02875">
    <property type="entry name" value="Mur_ligase_C"/>
    <property type="match status" value="1"/>
</dbReference>
<evidence type="ECO:0000259" key="13">
    <source>
        <dbReference type="Pfam" id="PF02875"/>
    </source>
</evidence>
<evidence type="ECO:0000256" key="5">
    <source>
        <dbReference type="ARBA" id="ARBA00022840"/>
    </source>
</evidence>
<dbReference type="Gene3D" id="3.40.1390.10">
    <property type="entry name" value="MurE/MurF, N-terminal domain"/>
    <property type="match status" value="1"/>
</dbReference>
<organism evidence="15 16">
    <name type="scientific">Tractidigestivibacter montrealensis</name>
    <dbReference type="NCBI Taxonomy" id="2972466"/>
    <lineage>
        <taxon>Bacteria</taxon>
        <taxon>Bacillati</taxon>
        <taxon>Actinomycetota</taxon>
        <taxon>Coriobacteriia</taxon>
        <taxon>Coriobacteriales</taxon>
        <taxon>Atopobiaceae</taxon>
        <taxon>Tractidigestivibacter</taxon>
    </lineage>
</organism>
<dbReference type="SUPFAM" id="SSF53623">
    <property type="entry name" value="MurD-like peptide ligases, catalytic domain"/>
    <property type="match status" value="1"/>
</dbReference>
<keyword evidence="16" id="KW-1185">Reference proteome</keyword>
<feature type="domain" description="Mur ligase C-terminal" evidence="13">
    <location>
        <begin position="339"/>
        <end position="466"/>
    </location>
</feature>
<dbReference type="Pfam" id="PF01225">
    <property type="entry name" value="Mur_ligase"/>
    <property type="match status" value="1"/>
</dbReference>
<sequence>MLSMDIADLVLATGSQLLEGAPSARVEGTVEIDSRKVGAGSVFVAFLGEKVDGNDFAPAAVEAGASCVVVTREPDAALLALAHERGCAVVRPQDDDAEEFLLRLAHEWRARHPNWLVVGVTGSVGKTTTKDLLRAGIASARRVHATQGNLNNLIGLPLTVLSAPDDAEVLVCEMGMNHPNEIRRMAACCAPTLAVITNVGTSHIGLLGSRENIARAKAEVVSGMVASGGVEPLLVLTSANDYTPFIAESFARPAGIAVAYVGEREGDDVRATNVELTGTGDASFTVTCRDGWSRRVTPSVPGRQVVPDFLLAMAVVEALGLDRDVAADAMAAMPAASMRLAVSESPRGVRVIDDSYNASPASMAAALDVLSEMDATGMRVAVLGEMGELGSEERRLHGYVGAYAAAKGLDMLVFVGGDLAGEMAEAARTMGASEDRLQLFPTVDAAVETLAPVFSRGDLVLVKASRSCGLDAFARGVLR</sequence>
<dbReference type="InterPro" id="IPR013221">
    <property type="entry name" value="Mur_ligase_cen"/>
</dbReference>
<dbReference type="NCBIfam" id="TIGR01143">
    <property type="entry name" value="murF"/>
    <property type="match status" value="1"/>
</dbReference>
<feature type="binding site" evidence="10">
    <location>
        <begin position="122"/>
        <end position="128"/>
    </location>
    <ligand>
        <name>ATP</name>
        <dbReference type="ChEBI" id="CHEBI:30616"/>
    </ligand>
</feature>
<keyword evidence="6 10" id="KW-0133">Cell shape</keyword>
<evidence type="ECO:0000256" key="9">
    <source>
        <dbReference type="ARBA" id="ARBA00023316"/>
    </source>
</evidence>
<feature type="domain" description="Mur ligase N-terminal catalytic" evidence="12">
    <location>
        <begin position="30"/>
        <end position="91"/>
    </location>
</feature>
<dbReference type="Pfam" id="PF08245">
    <property type="entry name" value="Mur_ligase_M"/>
    <property type="match status" value="1"/>
</dbReference>
<accession>A0ABT1Z7A4</accession>
<dbReference type="SUPFAM" id="SSF53244">
    <property type="entry name" value="MurD-like peptide ligases, peptide-binding domain"/>
    <property type="match status" value="1"/>
</dbReference>
<dbReference type="HAMAP" id="MF_02019">
    <property type="entry name" value="MurF"/>
    <property type="match status" value="1"/>
</dbReference>
<evidence type="ECO:0000256" key="7">
    <source>
        <dbReference type="ARBA" id="ARBA00022984"/>
    </source>
</evidence>
<evidence type="ECO:0000259" key="12">
    <source>
        <dbReference type="Pfam" id="PF01225"/>
    </source>
</evidence>
<evidence type="ECO:0000313" key="16">
    <source>
        <dbReference type="Proteomes" id="UP001204320"/>
    </source>
</evidence>
<keyword evidence="9 10" id="KW-0961">Cell wall biogenesis/degradation</keyword>
<evidence type="ECO:0000256" key="8">
    <source>
        <dbReference type="ARBA" id="ARBA00023306"/>
    </source>
</evidence>
<evidence type="ECO:0000256" key="3">
    <source>
        <dbReference type="ARBA" id="ARBA00022618"/>
    </source>
</evidence>
<dbReference type="InterPro" id="IPR036565">
    <property type="entry name" value="Mur-like_cat_sf"/>
</dbReference>
<keyword evidence="3 10" id="KW-0132">Cell division</keyword>
<dbReference type="InterPro" id="IPR000713">
    <property type="entry name" value="Mur_ligase_N"/>
</dbReference>
<dbReference type="Proteomes" id="UP001204320">
    <property type="component" value="Unassembled WGS sequence"/>
</dbReference>
<evidence type="ECO:0000259" key="14">
    <source>
        <dbReference type="Pfam" id="PF08245"/>
    </source>
</evidence>
<reference evidence="15 16" key="1">
    <citation type="submission" date="2022-08" db="EMBL/GenBank/DDBJ databases">
        <title>Tractidigestivibacter montrealensis type strain KD21.</title>
        <authorList>
            <person name="Diop K."/>
            <person name="Richard C."/>
            <person name="Routy B."/>
        </authorList>
    </citation>
    <scope>NUCLEOTIDE SEQUENCE [LARGE SCALE GENOMIC DNA]</scope>
    <source>
        <strain evidence="15 16">KD21</strain>
    </source>
</reference>
<dbReference type="GO" id="GO:0016874">
    <property type="term" value="F:ligase activity"/>
    <property type="evidence" value="ECO:0007669"/>
    <property type="project" value="UniProtKB-KW"/>
</dbReference>
<comment type="catalytic activity">
    <reaction evidence="10 11">
        <text>D-alanyl-D-alanine + UDP-N-acetyl-alpha-D-muramoyl-L-alanyl-gamma-D-glutamyl-meso-2,6-diaminopimelate + ATP = UDP-N-acetyl-alpha-D-muramoyl-L-alanyl-gamma-D-glutamyl-meso-2,6-diaminopimeloyl-D-alanyl-D-alanine + ADP + phosphate + H(+)</text>
        <dbReference type="Rhea" id="RHEA:28374"/>
        <dbReference type="ChEBI" id="CHEBI:15378"/>
        <dbReference type="ChEBI" id="CHEBI:30616"/>
        <dbReference type="ChEBI" id="CHEBI:43474"/>
        <dbReference type="ChEBI" id="CHEBI:57822"/>
        <dbReference type="ChEBI" id="CHEBI:61386"/>
        <dbReference type="ChEBI" id="CHEBI:83905"/>
        <dbReference type="ChEBI" id="CHEBI:456216"/>
        <dbReference type="EC" id="6.3.2.10"/>
    </reaction>
</comment>
<evidence type="ECO:0000256" key="11">
    <source>
        <dbReference type="RuleBase" id="RU004136"/>
    </source>
</evidence>
<proteinExistence type="inferred from homology"/>
<protein>
    <recommendedName>
        <fullName evidence="10 11">UDP-N-acetylmuramoyl-tripeptide--D-alanyl-D-alanine ligase</fullName>
        <ecNumber evidence="10 11">6.3.2.10</ecNumber>
    </recommendedName>
    <alternativeName>
        <fullName evidence="10">D-alanyl-D-alanine-adding enzyme</fullName>
    </alternativeName>
</protein>
<dbReference type="InterPro" id="IPR005863">
    <property type="entry name" value="UDP-N-AcMur_synth"/>
</dbReference>
<comment type="subcellular location">
    <subcellularLocation>
        <location evidence="10 11">Cytoplasm</location>
    </subcellularLocation>
</comment>
<keyword evidence="5 10" id="KW-0067">ATP-binding</keyword>
<gene>
    <name evidence="10" type="primary">murF</name>
    <name evidence="15" type="ORF">NVS32_03750</name>
</gene>
<dbReference type="Gene3D" id="3.40.1190.10">
    <property type="entry name" value="Mur-like, catalytic domain"/>
    <property type="match status" value="1"/>
</dbReference>